<accession>A0A7T7HJU6</accession>
<gene>
    <name evidence="2" type="ORF">JET14_20045</name>
</gene>
<protein>
    <submittedName>
        <fullName evidence="2">Uncharacterized protein</fullName>
    </submittedName>
</protein>
<dbReference type="AlphaFoldDB" id="A0A7T7HJU6"/>
<sequence length="106" mass="12124">MYPAWRRTAPALSRLDQAATIPALQATSGKSVSPNRMSRSEQSLRQRFDCRFDGRLERRASIRTHKGRSNLLNLRIVLSDNRFRFSGRCAKPQAIVIIDPEHLDAF</sequence>
<reference evidence="2 3" key="1">
    <citation type="submission" date="2020-12" db="EMBL/GenBank/DDBJ databases">
        <authorList>
            <person name="Zheng R.K."/>
            <person name="Sun C.M."/>
        </authorList>
    </citation>
    <scope>NUCLEOTIDE SEQUENCE [LARGE SCALE GENOMIC DNA]</scope>
    <source>
        <strain evidence="2 3">ZRK001</strain>
    </source>
</reference>
<feature type="compositionally biased region" description="Polar residues" evidence="1">
    <location>
        <begin position="25"/>
        <end position="37"/>
    </location>
</feature>
<evidence type="ECO:0000256" key="1">
    <source>
        <dbReference type="SAM" id="MobiDB-lite"/>
    </source>
</evidence>
<name>A0A7T7HJU6_9HYPH</name>
<evidence type="ECO:0000313" key="3">
    <source>
        <dbReference type="Proteomes" id="UP000596083"/>
    </source>
</evidence>
<dbReference type="EMBL" id="CP066786">
    <property type="protein sequence ID" value="QQM30511.1"/>
    <property type="molecule type" value="Genomic_DNA"/>
</dbReference>
<dbReference type="RefSeq" id="WP_200335955.1">
    <property type="nucleotide sequence ID" value="NZ_CP066786.1"/>
</dbReference>
<feature type="region of interest" description="Disordered" evidence="1">
    <location>
        <begin position="23"/>
        <end position="44"/>
    </location>
</feature>
<proteinExistence type="predicted"/>
<evidence type="ECO:0000313" key="2">
    <source>
        <dbReference type="EMBL" id="QQM30511.1"/>
    </source>
</evidence>
<dbReference type="KEGG" id="mlut:JET14_20045"/>
<dbReference type="Proteomes" id="UP000596083">
    <property type="component" value="Chromosome"/>
</dbReference>
<organism evidence="2 3">
    <name type="scientific">Martelella lutilitoris</name>
    <dbReference type="NCBI Taxonomy" id="2583532"/>
    <lineage>
        <taxon>Bacteria</taxon>
        <taxon>Pseudomonadati</taxon>
        <taxon>Pseudomonadota</taxon>
        <taxon>Alphaproteobacteria</taxon>
        <taxon>Hyphomicrobiales</taxon>
        <taxon>Aurantimonadaceae</taxon>
        <taxon>Martelella</taxon>
    </lineage>
</organism>